<name>A0A382E2P7_9ZZZZ</name>
<dbReference type="GO" id="GO:0016020">
    <property type="term" value="C:membrane"/>
    <property type="evidence" value="ECO:0007669"/>
    <property type="project" value="InterPro"/>
</dbReference>
<keyword evidence="4" id="KW-0472">Membrane</keyword>
<reference evidence="5" key="1">
    <citation type="submission" date="2018-05" db="EMBL/GenBank/DDBJ databases">
        <authorList>
            <person name="Lanie J.A."/>
            <person name="Ng W.-L."/>
            <person name="Kazmierczak K.M."/>
            <person name="Andrzejewski T.M."/>
            <person name="Davidsen T.M."/>
            <person name="Wayne K.J."/>
            <person name="Tettelin H."/>
            <person name="Glass J.I."/>
            <person name="Rusch D."/>
            <person name="Podicherti R."/>
            <person name="Tsui H.-C.T."/>
            <person name="Winkler M.E."/>
        </authorList>
    </citation>
    <scope>NUCLEOTIDE SEQUENCE</scope>
</reference>
<dbReference type="InterPro" id="IPR005372">
    <property type="entry name" value="UPF0182"/>
</dbReference>
<proteinExistence type="predicted"/>
<dbReference type="GO" id="GO:0005576">
    <property type="term" value="C:extracellular region"/>
    <property type="evidence" value="ECO:0007669"/>
    <property type="project" value="TreeGrafter"/>
</dbReference>
<evidence type="ECO:0000256" key="3">
    <source>
        <dbReference type="ARBA" id="ARBA00022989"/>
    </source>
</evidence>
<evidence type="ECO:0000313" key="5">
    <source>
        <dbReference type="EMBL" id="SVB44183.1"/>
    </source>
</evidence>
<dbReference type="PANTHER" id="PTHR39344">
    <property type="entry name" value="UPF0182 PROTEIN SLL1060"/>
    <property type="match status" value="1"/>
</dbReference>
<dbReference type="PANTHER" id="PTHR39344:SF1">
    <property type="entry name" value="UPF0182 PROTEIN SLL1060"/>
    <property type="match status" value="1"/>
</dbReference>
<dbReference type="EMBL" id="UINC01042059">
    <property type="protein sequence ID" value="SVB44183.1"/>
    <property type="molecule type" value="Genomic_DNA"/>
</dbReference>
<evidence type="ECO:0000256" key="1">
    <source>
        <dbReference type="ARBA" id="ARBA00022475"/>
    </source>
</evidence>
<keyword evidence="3" id="KW-1133">Transmembrane helix</keyword>
<keyword evidence="2" id="KW-0812">Transmembrane</keyword>
<dbReference type="AlphaFoldDB" id="A0A382E2P7"/>
<accession>A0A382E2P7</accession>
<evidence type="ECO:0000256" key="2">
    <source>
        <dbReference type="ARBA" id="ARBA00022692"/>
    </source>
</evidence>
<feature type="non-terminal residue" evidence="5">
    <location>
        <position position="1"/>
    </location>
</feature>
<organism evidence="5">
    <name type="scientific">marine metagenome</name>
    <dbReference type="NCBI Taxonomy" id="408172"/>
    <lineage>
        <taxon>unclassified sequences</taxon>
        <taxon>metagenomes</taxon>
        <taxon>ecological metagenomes</taxon>
    </lineage>
</organism>
<gene>
    <name evidence="5" type="ORF">METZ01_LOCUS197037</name>
</gene>
<sequence>REYITRNVDLTREGYGLGDIEETFYEAEGEITATLVSNNRKTIENIRLWDYRPLTSVYKQIQLIRPYYDFKDADVDRYTIGGEYRQVLLAAREVAPEKLDESAQTWVNTKLTYTHGIGIAMSPVTEFTSEGRPVFFAKDIPENGEIPVSPPEKPQEAEIVVENPRIYYGENTLDYVIVNTNTEELDYQTGEGVLAKTNYGGDGGVAVGSFIRKFVYAWEMGDVNILISSELNAESRIQYRRTIQDRVKTIAPFLSLDGDPYIVADGGGLYWVQDAYTTSDQMPYSDPVANGFGMESNSSHHYNYIRNSVKVVIDAYDGRVDFYLWDSSDPVAETYRRIFPDLFSNSDDMPDSLRAHMRYPQGLFSVQAEKYIKYHMEDPEHFYGNEDLWAIPQEKFGQGETLQVVEPYYVIMKLPGEQTEEFVQLMPYTPTGRPNMVGWIAARSDGANYGKLVAYNFPKDRQVDGPEQVEARIDNDQDISAWFTLRCSEGSTCIRGNLLVIPVGDSLLYAEPVYIQAEGVSFPELKKVILATAHKVVMADSLQEALHELTGQYTDIGSASDTVISSPAETQPASGAVS</sequence>
<feature type="non-terminal residue" evidence="5">
    <location>
        <position position="578"/>
    </location>
</feature>
<dbReference type="Pfam" id="PF03699">
    <property type="entry name" value="UPF0182"/>
    <property type="match status" value="1"/>
</dbReference>
<evidence type="ECO:0000256" key="4">
    <source>
        <dbReference type="ARBA" id="ARBA00023136"/>
    </source>
</evidence>
<protein>
    <submittedName>
        <fullName evidence="5">Uncharacterized protein</fullName>
    </submittedName>
</protein>
<keyword evidence="1" id="KW-1003">Cell membrane</keyword>